<dbReference type="Pfam" id="PF11734">
    <property type="entry name" value="TilS_C"/>
    <property type="match status" value="1"/>
</dbReference>
<dbReference type="eggNOG" id="COG0037">
    <property type="taxonomic scope" value="Bacteria"/>
</dbReference>
<comment type="similarity">
    <text evidence="3">In the C-terminal section; belongs to the purine/pyrimidine phosphoribosyltransferase family.</text>
</comment>
<dbReference type="InterPro" id="IPR011063">
    <property type="entry name" value="TilS/TtcA_N"/>
</dbReference>
<dbReference type="AlphaFoldDB" id="D7UUH6"/>
<dbReference type="SMART" id="SM00977">
    <property type="entry name" value="TilS_C"/>
    <property type="match status" value="1"/>
</dbReference>
<comment type="similarity">
    <text evidence="18">Belongs to the tRNA(Ile)-lysidine synthase family.</text>
</comment>
<dbReference type="GO" id="GO:0006400">
    <property type="term" value="P:tRNA modification"/>
    <property type="evidence" value="ECO:0007669"/>
    <property type="project" value="UniProtKB-UniRule"/>
</dbReference>
<dbReference type="Pfam" id="PF01171">
    <property type="entry name" value="ATP_bind_3"/>
    <property type="match status" value="1"/>
</dbReference>
<accession>D7UUH6</accession>
<dbReference type="GO" id="GO:0004422">
    <property type="term" value="F:hypoxanthine phosphoribosyltransferase activity"/>
    <property type="evidence" value="ECO:0007669"/>
    <property type="project" value="InterPro"/>
</dbReference>
<evidence type="ECO:0000256" key="9">
    <source>
        <dbReference type="ARBA" id="ARBA00022723"/>
    </source>
</evidence>
<dbReference type="Gene3D" id="3.30.465.60">
    <property type="match status" value="1"/>
</dbReference>
<evidence type="ECO:0000259" key="19">
    <source>
        <dbReference type="SMART" id="SM00977"/>
    </source>
</evidence>
<dbReference type="PANTHER" id="PTHR43033">
    <property type="entry name" value="TRNA(ILE)-LYSIDINE SYNTHASE-RELATED"/>
    <property type="match status" value="1"/>
</dbReference>
<evidence type="ECO:0000256" key="2">
    <source>
        <dbReference type="ARBA" id="ARBA00004496"/>
    </source>
</evidence>
<evidence type="ECO:0000256" key="17">
    <source>
        <dbReference type="ARBA" id="ARBA00061707"/>
    </source>
</evidence>
<dbReference type="eggNOG" id="COG0634">
    <property type="taxonomic scope" value="Bacteria"/>
</dbReference>
<dbReference type="GO" id="GO:0046872">
    <property type="term" value="F:metal ion binding"/>
    <property type="evidence" value="ECO:0007669"/>
    <property type="project" value="UniProtKB-KW"/>
</dbReference>
<dbReference type="InterPro" id="IPR012795">
    <property type="entry name" value="tRNA_Ile_lys_synt_N"/>
</dbReference>
<dbReference type="SUPFAM" id="SSF82829">
    <property type="entry name" value="MesJ substrate recognition domain-like"/>
    <property type="match status" value="1"/>
</dbReference>
<evidence type="ECO:0000256" key="14">
    <source>
        <dbReference type="ARBA" id="ARBA00051203"/>
    </source>
</evidence>
<keyword evidence="11 18" id="KW-0067">ATP-binding</keyword>
<dbReference type="SUPFAM" id="SSF52402">
    <property type="entry name" value="Adenine nucleotide alpha hydrolases-like"/>
    <property type="match status" value="1"/>
</dbReference>
<keyword evidence="5 18" id="KW-0436">Ligase</keyword>
<comment type="subcellular location">
    <subcellularLocation>
        <location evidence="2 18">Cytoplasm</location>
    </subcellularLocation>
</comment>
<dbReference type="EMBL" id="ACCR02000002">
    <property type="protein sequence ID" value="EFI84902.1"/>
    <property type="molecule type" value="Genomic_DNA"/>
</dbReference>
<dbReference type="InterPro" id="IPR000836">
    <property type="entry name" value="PRTase_dom"/>
</dbReference>
<dbReference type="GO" id="GO:0005524">
    <property type="term" value="F:ATP binding"/>
    <property type="evidence" value="ECO:0007669"/>
    <property type="project" value="UniProtKB-UniRule"/>
</dbReference>
<evidence type="ECO:0000256" key="13">
    <source>
        <dbReference type="ARBA" id="ARBA00048539"/>
    </source>
</evidence>
<keyword evidence="12" id="KW-0460">Magnesium</keyword>
<dbReference type="InterPro" id="IPR012094">
    <property type="entry name" value="tRNA_Ile_lys_synt"/>
</dbReference>
<reference evidence="20" key="1">
    <citation type="submission" date="2010-06" db="EMBL/GenBank/DDBJ databases">
        <authorList>
            <person name="Muzny D."/>
            <person name="Qin X."/>
            <person name="Buhay C."/>
            <person name="Dugan-Rocha S."/>
            <person name="Ding Y."/>
            <person name="Chen G."/>
            <person name="Hawes A."/>
            <person name="Holder M."/>
            <person name="Jhangiani S."/>
            <person name="Johnson A."/>
            <person name="Khan Z."/>
            <person name="Li Z."/>
            <person name="Liu W."/>
            <person name="Liu X."/>
            <person name="Perez L."/>
            <person name="Shen H."/>
            <person name="Wang Q."/>
            <person name="Watt J."/>
            <person name="Xi L."/>
            <person name="Xin Y."/>
            <person name="Zhou J."/>
            <person name="Deng J."/>
            <person name="Jiang H."/>
            <person name="Liu Y."/>
            <person name="Qu J."/>
            <person name="Song X.-Z."/>
            <person name="Zhang L."/>
            <person name="Villasana D."/>
            <person name="Johnson A."/>
            <person name="Liu J."/>
            <person name="Liyanage D."/>
            <person name="Lorensuhewa L."/>
            <person name="Robinson T."/>
            <person name="Song A."/>
            <person name="Song B.-B."/>
            <person name="Dinh H."/>
            <person name="Thornton R."/>
            <person name="Coyle M."/>
            <person name="Francisco L."/>
            <person name="Jackson L."/>
            <person name="Javaid M."/>
            <person name="Korchina V."/>
            <person name="Kovar C."/>
            <person name="Mata R."/>
            <person name="Mathew T."/>
            <person name="Ngo R."/>
            <person name="Nguyen L."/>
            <person name="Nguyen N."/>
            <person name="Okwuonu G."/>
            <person name="Ongeri F."/>
            <person name="Pham C."/>
            <person name="Simmons D."/>
            <person name="Wilczek-Boney K."/>
            <person name="Hale W."/>
            <person name="Jakkamsetti A."/>
            <person name="Pham P."/>
            <person name="Ruth R."/>
            <person name="San Lucas F."/>
            <person name="Warren J."/>
            <person name="Zhang J."/>
            <person name="Zhao Z."/>
            <person name="Zhou C."/>
            <person name="Zhu D."/>
            <person name="Lee S."/>
            <person name="Bess C."/>
            <person name="Blankenburg K."/>
            <person name="Forbes L."/>
            <person name="Fu Q."/>
            <person name="Gubbala S."/>
            <person name="Hirani K."/>
            <person name="Jayaseelan J.C."/>
            <person name="Lara F."/>
            <person name="Munidasa M."/>
            <person name="Palculict T."/>
            <person name="Patil S."/>
            <person name="Pu L.-L."/>
            <person name="Saada N."/>
            <person name="Tang L."/>
            <person name="Weissenberger G."/>
            <person name="Zhu Y."/>
            <person name="Hemphill L."/>
            <person name="Shang Y."/>
            <person name="Youmans B."/>
            <person name="Ayvaz T."/>
            <person name="Ross M."/>
            <person name="Santibanez J."/>
            <person name="Aqrawi P."/>
            <person name="Gross S."/>
            <person name="Joshi V."/>
            <person name="Fowler G."/>
            <person name="Nazareth L."/>
            <person name="Reid J."/>
            <person name="Worley K."/>
            <person name="Petrosino J."/>
            <person name="Highlander S."/>
            <person name="Gibbs R."/>
        </authorList>
    </citation>
    <scope>NUCLEOTIDE SEQUENCE [LARGE SCALE GENOMIC DNA]</scope>
    <source>
        <strain evidence="20">DSM 20601</strain>
    </source>
</reference>
<keyword evidence="4 18" id="KW-0963">Cytoplasm</keyword>
<dbReference type="NCBIfam" id="TIGR02432">
    <property type="entry name" value="lysidine_TilS_N"/>
    <property type="match status" value="1"/>
</dbReference>
<dbReference type="InterPro" id="IPR015262">
    <property type="entry name" value="tRNA_Ile_lys_synt_subst-bd"/>
</dbReference>
<evidence type="ECO:0000256" key="8">
    <source>
        <dbReference type="ARBA" id="ARBA00022694"/>
    </source>
</evidence>
<dbReference type="NCBIfam" id="TIGR02433">
    <property type="entry name" value="lysidine_TilS_C"/>
    <property type="match status" value="1"/>
</dbReference>
<dbReference type="GO" id="GO:0005737">
    <property type="term" value="C:cytoplasm"/>
    <property type="evidence" value="ECO:0007669"/>
    <property type="project" value="UniProtKB-SubCell"/>
</dbReference>
<dbReference type="GO" id="GO:0006188">
    <property type="term" value="P:IMP biosynthetic process"/>
    <property type="evidence" value="ECO:0007669"/>
    <property type="project" value="UniProtKB-ARBA"/>
</dbReference>
<evidence type="ECO:0000256" key="7">
    <source>
        <dbReference type="ARBA" id="ARBA00022679"/>
    </source>
</evidence>
<dbReference type="PANTHER" id="PTHR43033:SF1">
    <property type="entry name" value="TRNA(ILE)-LYSIDINE SYNTHASE-RELATED"/>
    <property type="match status" value="1"/>
</dbReference>
<comment type="cofactor">
    <cofactor evidence="1">
        <name>Mg(2+)</name>
        <dbReference type="ChEBI" id="CHEBI:18420"/>
    </cofactor>
</comment>
<dbReference type="STRING" id="525367.HMPREF0556_10101"/>
<dbReference type="FunFam" id="3.40.50.2020:FF:000006">
    <property type="entry name" value="Hypoxanthine phosphoribosyltransferase"/>
    <property type="match status" value="1"/>
</dbReference>
<dbReference type="GO" id="GO:0032267">
    <property type="term" value="F:tRNA(Ile)-lysidine synthase activity"/>
    <property type="evidence" value="ECO:0007669"/>
    <property type="project" value="UniProtKB-EC"/>
</dbReference>
<comment type="similarity">
    <text evidence="17">In the N-terminal section; belongs to the tRNA(Ile)-lysidine synthase family.</text>
</comment>
<dbReference type="GO" id="GO:0052657">
    <property type="term" value="F:guanine phosphoribosyltransferase activity"/>
    <property type="evidence" value="ECO:0007669"/>
    <property type="project" value="UniProtKB-ARBA"/>
</dbReference>
<dbReference type="GO" id="GO:0006177">
    <property type="term" value="P:GMP biosynthetic process"/>
    <property type="evidence" value="ECO:0007669"/>
    <property type="project" value="UniProtKB-ARBA"/>
</dbReference>
<evidence type="ECO:0000256" key="3">
    <source>
        <dbReference type="ARBA" id="ARBA00010138"/>
    </source>
</evidence>
<comment type="domain">
    <text evidence="18">The N-terminal region contains the highly conserved SGGXDS motif, predicted to be a P-loop motif involved in ATP binding.</text>
</comment>
<keyword evidence="8 18" id="KW-0819">tRNA processing</keyword>
<dbReference type="Gene3D" id="3.40.50.620">
    <property type="entry name" value="HUPs"/>
    <property type="match status" value="1"/>
</dbReference>
<proteinExistence type="inferred from homology"/>
<evidence type="ECO:0000256" key="1">
    <source>
        <dbReference type="ARBA" id="ARBA00001946"/>
    </source>
</evidence>
<keyword evidence="10 18" id="KW-0547">Nucleotide-binding</keyword>
<keyword evidence="7 20" id="KW-0808">Transferase</keyword>
<sequence>MDEFEQRTYAYIKQKQLLDRNKKILVAVSGGPDSLALLHFIVRFFPLQNIAAVHVNHQLRAESLDEETLVHDSCQTLGVDLFSRTIDVKAIAAERKKGIEEAARYVRYQCFEEVMQEAGIDQVVTAHHADDQVETIMMRLVRGSFSSGWSGIAPVRKLGAGQVIRPFLTASKSDILAYCQRQDIQFALDDTNEETIFTRNRLRKKVIPLLKAENPSLASQITRFAEETREDFTFLDEQAGELFEACAELENGGARLDLVLLKKAGIPLQRRVIHLLLNYLYKNETSYVSTQHIKQILLCIQGKNPSAVLQLPQSLQVRRSYEEMHFFFGETPVNREFYHALDVNERIHLENDMEIKLKAKSSVVQTAGLNGIILNQADVTLPLIIRNRMTGDRMTLKGTTGTKKVKDILIDAKVPRHLRDAVPIITDFTGNILWIPGVKLSAYATSPSREQKQYIIRYTQNLGGNRSMHNDIQTVLLSEEEIQEKIGELGRELTAEYDGRNPLAIGILKGATPFMTDLLKRIDTYLEMDFMDVSSYGNGMTSSGEVKIIKDLNTSVEGRDVLIIEDIIDSGRTLSYLVDLIKYRKAKSVKLVTLLDKPEGRNVDISADYVGFLVPNEFVVGYGLDYAEKYRNLPYIGVLKPEVYSD</sequence>
<organism evidence="20 21">
    <name type="scientific">Listeria grayi DSM 20601</name>
    <dbReference type="NCBI Taxonomy" id="525367"/>
    <lineage>
        <taxon>Bacteria</taxon>
        <taxon>Bacillati</taxon>
        <taxon>Bacillota</taxon>
        <taxon>Bacilli</taxon>
        <taxon>Bacillales</taxon>
        <taxon>Listeriaceae</taxon>
        <taxon>Listeria</taxon>
    </lineage>
</organism>
<evidence type="ECO:0000313" key="20">
    <source>
        <dbReference type="EMBL" id="EFI84902.1"/>
    </source>
</evidence>
<dbReference type="Pfam" id="PF00156">
    <property type="entry name" value="Pribosyltran"/>
    <property type="match status" value="1"/>
</dbReference>
<comment type="function">
    <text evidence="16 18">Ligates lysine onto the cytidine present at position 34 of the AUA codon-specific tRNA(Ile) that contains the anticodon CAU, in an ATP-dependent manner. Cytidine is converted to lysidine, thus changing the amino acid specificity of the tRNA from methionine to isoleucine.</text>
</comment>
<feature type="binding site" evidence="18">
    <location>
        <begin position="29"/>
        <end position="34"/>
    </location>
    <ligand>
        <name>ATP</name>
        <dbReference type="ChEBI" id="CHEBI:30616"/>
    </ligand>
</feature>
<evidence type="ECO:0000256" key="11">
    <source>
        <dbReference type="ARBA" id="ARBA00022840"/>
    </source>
</evidence>
<dbReference type="Proteomes" id="UP000010119">
    <property type="component" value="Unassembled WGS sequence"/>
</dbReference>
<evidence type="ECO:0000256" key="15">
    <source>
        <dbReference type="ARBA" id="ARBA00051961"/>
    </source>
</evidence>
<evidence type="ECO:0000256" key="4">
    <source>
        <dbReference type="ARBA" id="ARBA00022490"/>
    </source>
</evidence>
<comment type="caution">
    <text evidence="20">The sequence shown here is derived from an EMBL/GenBank/DDBJ whole genome shotgun (WGS) entry which is preliminary data.</text>
</comment>
<feature type="domain" description="Lysidine-tRNA(Ile) synthetase C-terminal" evidence="19">
    <location>
        <begin position="383"/>
        <end position="458"/>
    </location>
</feature>
<dbReference type="Pfam" id="PF09179">
    <property type="entry name" value="TilS"/>
    <property type="match status" value="1"/>
</dbReference>
<dbReference type="CDD" id="cd01992">
    <property type="entry name" value="TilS_N"/>
    <property type="match status" value="1"/>
</dbReference>
<comment type="catalytic activity">
    <reaction evidence="13 18">
        <text>cytidine(34) in tRNA(Ile2) + L-lysine + ATP = lysidine(34) in tRNA(Ile2) + AMP + diphosphate + H(+)</text>
        <dbReference type="Rhea" id="RHEA:43744"/>
        <dbReference type="Rhea" id="RHEA-COMP:10625"/>
        <dbReference type="Rhea" id="RHEA-COMP:10670"/>
        <dbReference type="ChEBI" id="CHEBI:15378"/>
        <dbReference type="ChEBI" id="CHEBI:30616"/>
        <dbReference type="ChEBI" id="CHEBI:32551"/>
        <dbReference type="ChEBI" id="CHEBI:33019"/>
        <dbReference type="ChEBI" id="CHEBI:82748"/>
        <dbReference type="ChEBI" id="CHEBI:83665"/>
        <dbReference type="ChEBI" id="CHEBI:456215"/>
        <dbReference type="EC" id="6.3.4.19"/>
    </reaction>
</comment>
<dbReference type="NCBIfam" id="TIGR01203">
    <property type="entry name" value="HGPRTase"/>
    <property type="match status" value="1"/>
</dbReference>
<name>D7UUH6_LISGR</name>
<evidence type="ECO:0000256" key="10">
    <source>
        <dbReference type="ARBA" id="ARBA00022741"/>
    </source>
</evidence>
<evidence type="ECO:0000256" key="6">
    <source>
        <dbReference type="ARBA" id="ARBA00022676"/>
    </source>
</evidence>
<comment type="catalytic activity">
    <reaction evidence="15">
        <text>GMP + diphosphate = guanine + 5-phospho-alpha-D-ribose 1-diphosphate</text>
        <dbReference type="Rhea" id="RHEA:25424"/>
        <dbReference type="ChEBI" id="CHEBI:16235"/>
        <dbReference type="ChEBI" id="CHEBI:33019"/>
        <dbReference type="ChEBI" id="CHEBI:58017"/>
        <dbReference type="ChEBI" id="CHEBI:58115"/>
        <dbReference type="EC" id="2.4.2.8"/>
    </reaction>
</comment>
<keyword evidence="6 20" id="KW-0328">Glycosyltransferase</keyword>
<dbReference type="InterPro" id="IPR012796">
    <property type="entry name" value="Lysidine-tRNA-synth_C"/>
</dbReference>
<dbReference type="InterPro" id="IPR014729">
    <property type="entry name" value="Rossmann-like_a/b/a_fold"/>
</dbReference>
<evidence type="ECO:0000256" key="12">
    <source>
        <dbReference type="ARBA" id="ARBA00022842"/>
    </source>
</evidence>
<dbReference type="CDD" id="cd06223">
    <property type="entry name" value="PRTases_typeI"/>
    <property type="match status" value="1"/>
</dbReference>
<dbReference type="Gene3D" id="3.40.50.2020">
    <property type="match status" value="1"/>
</dbReference>
<dbReference type="InterPro" id="IPR005904">
    <property type="entry name" value="Hxn_phspho_trans"/>
</dbReference>
<dbReference type="SUPFAM" id="SSF53271">
    <property type="entry name" value="PRTase-like"/>
    <property type="match status" value="1"/>
</dbReference>
<dbReference type="GO" id="GO:0006166">
    <property type="term" value="P:purine ribonucleoside salvage"/>
    <property type="evidence" value="ECO:0007669"/>
    <property type="project" value="InterPro"/>
</dbReference>
<dbReference type="EC" id="6.3.4.19" evidence="18"/>
<evidence type="ECO:0000256" key="5">
    <source>
        <dbReference type="ARBA" id="ARBA00022598"/>
    </source>
</evidence>
<protein>
    <recommendedName>
        <fullName evidence="18">tRNA(Ile)-lysidine synthase</fullName>
        <ecNumber evidence="18">6.3.4.19</ecNumber>
    </recommendedName>
    <alternativeName>
        <fullName evidence="18">tRNA(Ile)-2-lysyl-cytidine synthase</fullName>
    </alternativeName>
    <alternativeName>
        <fullName evidence="18">tRNA(Ile)-lysidine synthetase</fullName>
    </alternativeName>
</protein>
<gene>
    <name evidence="20" type="primary">hpt</name>
    <name evidence="18" type="synonym">tilS</name>
    <name evidence="20" type="ORF">HMPREF0556_10101</name>
</gene>
<dbReference type="InterPro" id="IPR029057">
    <property type="entry name" value="PRTase-like"/>
</dbReference>
<evidence type="ECO:0000313" key="21">
    <source>
        <dbReference type="Proteomes" id="UP000010119"/>
    </source>
</evidence>
<dbReference type="HAMAP" id="MF_01161">
    <property type="entry name" value="tRNA_Ile_lys_synt"/>
    <property type="match status" value="1"/>
</dbReference>
<evidence type="ECO:0000256" key="18">
    <source>
        <dbReference type="HAMAP-Rule" id="MF_01161"/>
    </source>
</evidence>
<dbReference type="HOGENOM" id="CLU_018869_0_1_9"/>
<dbReference type="RefSeq" id="WP_003756383.1">
    <property type="nucleotide sequence ID" value="NZ_GL538352.1"/>
</dbReference>
<keyword evidence="21" id="KW-1185">Reference proteome</keyword>
<dbReference type="SUPFAM" id="SSF56037">
    <property type="entry name" value="PheT/TilS domain"/>
    <property type="match status" value="1"/>
</dbReference>
<keyword evidence="9" id="KW-0479">Metal-binding</keyword>
<evidence type="ECO:0000256" key="16">
    <source>
        <dbReference type="ARBA" id="ARBA00057249"/>
    </source>
</evidence>
<comment type="catalytic activity">
    <reaction evidence="14">
        <text>IMP + diphosphate = hypoxanthine + 5-phospho-alpha-D-ribose 1-diphosphate</text>
        <dbReference type="Rhea" id="RHEA:17973"/>
        <dbReference type="ChEBI" id="CHEBI:17368"/>
        <dbReference type="ChEBI" id="CHEBI:33019"/>
        <dbReference type="ChEBI" id="CHEBI:58017"/>
        <dbReference type="ChEBI" id="CHEBI:58053"/>
        <dbReference type="EC" id="2.4.2.8"/>
    </reaction>
</comment>